<dbReference type="AlphaFoldDB" id="A0A401PB41"/>
<comment type="caution">
    <text evidence="1">The sequence shown here is derived from an EMBL/GenBank/DDBJ whole genome shotgun (WGS) entry which is preliminary data.</text>
</comment>
<protein>
    <submittedName>
        <fullName evidence="1">Uncharacterized protein</fullName>
    </submittedName>
</protein>
<evidence type="ECO:0000313" key="2">
    <source>
        <dbReference type="Proteomes" id="UP000288216"/>
    </source>
</evidence>
<name>A0A401PB41_SCYTO</name>
<sequence length="71" mass="7906">MYTEQGTAQACLPKDCVAVECFLADQLCICFESISKDKNDVLGTVFDLPHKGPFVAVDVRDSFKDELLMDM</sequence>
<reference evidence="1 2" key="1">
    <citation type="journal article" date="2018" name="Nat. Ecol. Evol.">
        <title>Shark genomes provide insights into elasmobranch evolution and the origin of vertebrates.</title>
        <authorList>
            <person name="Hara Y"/>
            <person name="Yamaguchi K"/>
            <person name="Onimaru K"/>
            <person name="Kadota M"/>
            <person name="Koyanagi M"/>
            <person name="Keeley SD"/>
            <person name="Tatsumi K"/>
            <person name="Tanaka K"/>
            <person name="Motone F"/>
            <person name="Kageyama Y"/>
            <person name="Nozu R"/>
            <person name="Adachi N"/>
            <person name="Nishimura O"/>
            <person name="Nakagawa R"/>
            <person name="Tanegashima C"/>
            <person name="Kiyatake I"/>
            <person name="Matsumoto R"/>
            <person name="Murakumo K"/>
            <person name="Nishida K"/>
            <person name="Terakita A"/>
            <person name="Kuratani S"/>
            <person name="Sato K"/>
            <person name="Hyodo S Kuraku.S."/>
        </authorList>
    </citation>
    <scope>NUCLEOTIDE SEQUENCE [LARGE SCALE GENOMIC DNA]</scope>
</reference>
<evidence type="ECO:0000313" key="1">
    <source>
        <dbReference type="EMBL" id="GCB70342.1"/>
    </source>
</evidence>
<keyword evidence="2" id="KW-1185">Reference proteome</keyword>
<gene>
    <name evidence="1" type="ORF">scyTo_0005654</name>
</gene>
<dbReference type="Proteomes" id="UP000288216">
    <property type="component" value="Unassembled WGS sequence"/>
</dbReference>
<organism evidence="1 2">
    <name type="scientific">Scyliorhinus torazame</name>
    <name type="common">Cloudy catshark</name>
    <name type="synonym">Catulus torazame</name>
    <dbReference type="NCBI Taxonomy" id="75743"/>
    <lineage>
        <taxon>Eukaryota</taxon>
        <taxon>Metazoa</taxon>
        <taxon>Chordata</taxon>
        <taxon>Craniata</taxon>
        <taxon>Vertebrata</taxon>
        <taxon>Chondrichthyes</taxon>
        <taxon>Elasmobranchii</taxon>
        <taxon>Galeomorphii</taxon>
        <taxon>Galeoidea</taxon>
        <taxon>Carcharhiniformes</taxon>
        <taxon>Scyliorhinidae</taxon>
        <taxon>Scyliorhinus</taxon>
    </lineage>
</organism>
<proteinExistence type="predicted"/>
<accession>A0A401PB41</accession>
<dbReference type="EMBL" id="BFAA01001795">
    <property type="protein sequence ID" value="GCB70342.1"/>
    <property type="molecule type" value="Genomic_DNA"/>
</dbReference>
<dbReference type="OrthoDB" id="10429372at2759"/>